<evidence type="ECO:0000313" key="2">
    <source>
        <dbReference type="Proteomes" id="UP001219518"/>
    </source>
</evidence>
<proteinExistence type="predicted"/>
<name>A0AAE1LUT3_9NEOP</name>
<protein>
    <submittedName>
        <fullName evidence="1">Retinoblastoma-associated protein</fullName>
    </submittedName>
</protein>
<gene>
    <name evidence="1" type="ORF">KUF71_018000</name>
</gene>
<sequence length="105" mass="11928">MFGSRNECENSSFIPAEIVSQSFTEVQKKIHINVHHFKNSAHQINLKLTKSFSAGAKILLTHSVHRVNFSITLYNDLKSRGGHLSYRPWPTWVGLLSRCLHNTPA</sequence>
<comment type="caution">
    <text evidence="1">The sequence shown here is derived from an EMBL/GenBank/DDBJ whole genome shotgun (WGS) entry which is preliminary data.</text>
</comment>
<reference evidence="1" key="2">
    <citation type="journal article" date="2023" name="BMC Genomics">
        <title>Pest status, molecular evolution, and epigenetic factors derived from the genome assembly of Frankliniella fusca, a thysanopteran phytovirus vector.</title>
        <authorList>
            <person name="Catto M.A."/>
            <person name="Labadie P.E."/>
            <person name="Jacobson A.L."/>
            <person name="Kennedy G.G."/>
            <person name="Srinivasan R."/>
            <person name="Hunt B.G."/>
        </authorList>
    </citation>
    <scope>NUCLEOTIDE SEQUENCE</scope>
    <source>
        <strain evidence="1">PL_HMW_Pooled</strain>
    </source>
</reference>
<reference evidence="1" key="1">
    <citation type="submission" date="2021-07" db="EMBL/GenBank/DDBJ databases">
        <authorList>
            <person name="Catto M.A."/>
            <person name="Jacobson A."/>
            <person name="Kennedy G."/>
            <person name="Labadie P."/>
            <person name="Hunt B.G."/>
            <person name="Srinivasan R."/>
        </authorList>
    </citation>
    <scope>NUCLEOTIDE SEQUENCE</scope>
    <source>
        <strain evidence="1">PL_HMW_Pooled</strain>
        <tissue evidence="1">Head</tissue>
    </source>
</reference>
<dbReference type="EMBL" id="JAHWGI010001444">
    <property type="protein sequence ID" value="KAK3933411.1"/>
    <property type="molecule type" value="Genomic_DNA"/>
</dbReference>
<accession>A0AAE1LUT3</accession>
<evidence type="ECO:0000313" key="1">
    <source>
        <dbReference type="EMBL" id="KAK3933411.1"/>
    </source>
</evidence>
<dbReference type="AlphaFoldDB" id="A0AAE1LUT3"/>
<organism evidence="1 2">
    <name type="scientific">Frankliniella fusca</name>
    <dbReference type="NCBI Taxonomy" id="407009"/>
    <lineage>
        <taxon>Eukaryota</taxon>
        <taxon>Metazoa</taxon>
        <taxon>Ecdysozoa</taxon>
        <taxon>Arthropoda</taxon>
        <taxon>Hexapoda</taxon>
        <taxon>Insecta</taxon>
        <taxon>Pterygota</taxon>
        <taxon>Neoptera</taxon>
        <taxon>Paraneoptera</taxon>
        <taxon>Thysanoptera</taxon>
        <taxon>Terebrantia</taxon>
        <taxon>Thripoidea</taxon>
        <taxon>Thripidae</taxon>
        <taxon>Frankliniella</taxon>
    </lineage>
</organism>
<dbReference type="Proteomes" id="UP001219518">
    <property type="component" value="Unassembled WGS sequence"/>
</dbReference>
<keyword evidence="2" id="KW-1185">Reference proteome</keyword>